<evidence type="ECO:0000256" key="6">
    <source>
        <dbReference type="ARBA" id="ARBA00022679"/>
    </source>
</evidence>
<keyword evidence="14" id="KW-1185">Reference proteome</keyword>
<evidence type="ECO:0000256" key="1">
    <source>
        <dbReference type="ARBA" id="ARBA00000085"/>
    </source>
</evidence>
<dbReference type="Proteomes" id="UP000001544">
    <property type="component" value="Chromosome"/>
</dbReference>
<organism evidence="13 14">
    <name type="scientific">Alkalihalophilus pseudofirmus (strain ATCC BAA-2126 / JCM 17055 / OF4)</name>
    <name type="common">Bacillus pseudofirmus</name>
    <dbReference type="NCBI Taxonomy" id="398511"/>
    <lineage>
        <taxon>Bacteria</taxon>
        <taxon>Bacillati</taxon>
        <taxon>Bacillota</taxon>
        <taxon>Bacilli</taxon>
        <taxon>Bacillales</taxon>
        <taxon>Bacillaceae</taxon>
        <taxon>Alkalihalophilus</taxon>
    </lineage>
</organism>
<dbReference type="PANTHER" id="PTHR43711">
    <property type="entry name" value="TWO-COMPONENT HISTIDINE KINASE"/>
    <property type="match status" value="1"/>
</dbReference>
<dbReference type="Pfam" id="PF13185">
    <property type="entry name" value="GAF_2"/>
    <property type="match status" value="1"/>
</dbReference>
<dbReference type="InterPro" id="IPR050736">
    <property type="entry name" value="Sensor_HK_Regulatory"/>
</dbReference>
<evidence type="ECO:0000313" key="13">
    <source>
        <dbReference type="EMBL" id="ADC50668.1"/>
    </source>
</evidence>
<dbReference type="InterPro" id="IPR029016">
    <property type="entry name" value="GAF-like_dom_sf"/>
</dbReference>
<dbReference type="SUPFAM" id="SSF47384">
    <property type="entry name" value="Homodimeric domain of signal transducing histidine kinase"/>
    <property type="match status" value="1"/>
</dbReference>
<evidence type="ECO:0000256" key="2">
    <source>
        <dbReference type="ARBA" id="ARBA00004236"/>
    </source>
</evidence>
<dbReference type="GO" id="GO:0000155">
    <property type="term" value="F:phosphorelay sensor kinase activity"/>
    <property type="evidence" value="ECO:0007669"/>
    <property type="project" value="InterPro"/>
</dbReference>
<dbReference type="HOGENOM" id="CLU_504959_0_0_9"/>
<keyword evidence="5" id="KW-0597">Phosphoprotein</keyword>
<keyword evidence="8 13" id="KW-0418">Kinase</keyword>
<dbReference type="EMBL" id="CP001878">
    <property type="protein sequence ID" value="ADC50668.1"/>
    <property type="molecule type" value="Genomic_DNA"/>
</dbReference>
<dbReference type="InterPro" id="IPR036890">
    <property type="entry name" value="HATPase_C_sf"/>
</dbReference>
<comment type="catalytic activity">
    <reaction evidence="1">
        <text>ATP + protein L-histidine = ADP + protein N-phospho-L-histidine.</text>
        <dbReference type="EC" id="2.7.13.3"/>
    </reaction>
</comment>
<keyword evidence="11" id="KW-0472">Membrane</keyword>
<evidence type="ECO:0000313" key="14">
    <source>
        <dbReference type="Proteomes" id="UP000001544"/>
    </source>
</evidence>
<dbReference type="SMART" id="SM00387">
    <property type="entry name" value="HATPase_c"/>
    <property type="match status" value="1"/>
</dbReference>
<dbReference type="KEGG" id="bpf:BpOF4_13085"/>
<dbReference type="STRING" id="398511.BpOF4_13085"/>
<keyword evidence="9" id="KW-0067">ATP-binding</keyword>
<sequence>MINSLLNQQSTSINRNSDLYVVINSAYKITHASSKKGEEQMNLSHSDLWDLLPPSCHNTFEDAFFRSKTEMIPIHLEISKPLLSFKWVEVGIFPFVEGFSMFFKDLTRHKQVDQLITQNEKKLALLAEASSDLIFQEDPKELLDNLFNSLSHYLDLDVYFNYIFDERANKLRLMNYYGIPKEIADGMCCLDFGQAVCGTAALNQHKIIAEDISSSIDPKVNLIKSLGIQAYVCHPLISYGKLVGTLSFGSKTRTHFIKEELDLIERICTQVSITLDRLSLIAKLQQTNIELEQANTSLVYAQAQAEKAHKAKSDFLAMMSHELRTPLNSILGFSQLLHQDTGTPLSAQQLAKVDKILKSGRHLLTMINDILKLVKLENGKPFIEFQEVDLDAIVQAALREITPYAQLKKLKMNCEDLKLKSDQIIYSDPVRLQQVLLNLLSNSVKYNREHGNITISYQVSEHTVTVNVEDTGVGISSVEQSKIFDPFYRTEEFSMEAEGTGIGLSLVKQIVTEMQGKIGVESQLGEGSTFWIELPIVKK</sequence>
<reference evidence="13 14" key="1">
    <citation type="journal article" date="2011" name="Environ. Microbiol.">
        <title>Genome of alkaliphilic Bacillus pseudofirmus OF4 reveals adaptations that support the ability to grow in an external pH range from 7.5 to 11.4.</title>
        <authorList>
            <person name="Janto B."/>
            <person name="Ahmed A."/>
            <person name="Ito M."/>
            <person name="Liu J."/>
            <person name="Hicks D.B."/>
            <person name="Pagni S."/>
            <person name="Fackelmayer O.J."/>
            <person name="Smith T.A."/>
            <person name="Earl J."/>
            <person name="Elbourne L.D."/>
            <person name="Hassan K."/>
            <person name="Paulsen I.T."/>
            <person name="Kolsto A.B."/>
            <person name="Tourasse N.J."/>
            <person name="Ehrlich G.D."/>
            <person name="Boissy R."/>
            <person name="Ivey D.M."/>
            <person name="Li G."/>
            <person name="Xue Y."/>
            <person name="Ma Y."/>
            <person name="Hu F.Z."/>
            <person name="Krulwich T.A."/>
        </authorList>
    </citation>
    <scope>NUCLEOTIDE SEQUENCE [LARGE SCALE GENOMIC DNA]</scope>
    <source>
        <strain evidence="14">ATCC BAA-2126 / JCM 17055 / OF4</strain>
    </source>
</reference>
<dbReference type="Pfam" id="PF00512">
    <property type="entry name" value="HisKA"/>
    <property type="match status" value="1"/>
</dbReference>
<dbReference type="SMART" id="SM00065">
    <property type="entry name" value="GAF"/>
    <property type="match status" value="1"/>
</dbReference>
<protein>
    <recommendedName>
        <fullName evidence="3">histidine kinase</fullName>
        <ecNumber evidence="3">2.7.13.3</ecNumber>
    </recommendedName>
</protein>
<dbReference type="GO" id="GO:0005886">
    <property type="term" value="C:plasma membrane"/>
    <property type="evidence" value="ECO:0007669"/>
    <property type="project" value="UniProtKB-SubCell"/>
</dbReference>
<dbReference type="InterPro" id="IPR003594">
    <property type="entry name" value="HATPase_dom"/>
</dbReference>
<evidence type="ECO:0000256" key="9">
    <source>
        <dbReference type="ARBA" id="ARBA00022840"/>
    </source>
</evidence>
<dbReference type="InterPro" id="IPR036097">
    <property type="entry name" value="HisK_dim/P_sf"/>
</dbReference>
<dbReference type="SMART" id="SM00388">
    <property type="entry name" value="HisKA"/>
    <property type="match status" value="1"/>
</dbReference>
<keyword evidence="4" id="KW-1003">Cell membrane</keyword>
<dbReference type="SUPFAM" id="SSF55874">
    <property type="entry name" value="ATPase domain of HSP90 chaperone/DNA topoisomerase II/histidine kinase"/>
    <property type="match status" value="1"/>
</dbReference>
<dbReference type="eggNOG" id="COG2205">
    <property type="taxonomic scope" value="Bacteria"/>
</dbReference>
<dbReference type="PANTHER" id="PTHR43711:SF26">
    <property type="entry name" value="SENSOR HISTIDINE KINASE RCSC"/>
    <property type="match status" value="1"/>
</dbReference>
<evidence type="ECO:0000256" key="10">
    <source>
        <dbReference type="ARBA" id="ARBA00023012"/>
    </source>
</evidence>
<dbReference type="GO" id="GO:0005524">
    <property type="term" value="F:ATP binding"/>
    <property type="evidence" value="ECO:0007669"/>
    <property type="project" value="UniProtKB-KW"/>
</dbReference>
<proteinExistence type="predicted"/>
<evidence type="ECO:0000256" key="3">
    <source>
        <dbReference type="ARBA" id="ARBA00012438"/>
    </source>
</evidence>
<dbReference type="EC" id="2.7.13.3" evidence="3"/>
<dbReference type="SUPFAM" id="SSF55781">
    <property type="entry name" value="GAF domain-like"/>
    <property type="match status" value="1"/>
</dbReference>
<dbReference type="Pfam" id="PF02518">
    <property type="entry name" value="HATPase_c"/>
    <property type="match status" value="1"/>
</dbReference>
<dbReference type="Gene3D" id="3.30.565.10">
    <property type="entry name" value="Histidine kinase-like ATPase, C-terminal domain"/>
    <property type="match status" value="1"/>
</dbReference>
<evidence type="ECO:0000256" key="5">
    <source>
        <dbReference type="ARBA" id="ARBA00022553"/>
    </source>
</evidence>
<keyword evidence="6" id="KW-0808">Transferase</keyword>
<evidence type="ECO:0000256" key="8">
    <source>
        <dbReference type="ARBA" id="ARBA00022777"/>
    </source>
</evidence>
<dbReference type="FunFam" id="3.30.565.10:FF:000023">
    <property type="entry name" value="PAS domain-containing sensor histidine kinase"/>
    <property type="match status" value="1"/>
</dbReference>
<feature type="domain" description="Histidine kinase" evidence="12">
    <location>
        <begin position="318"/>
        <end position="538"/>
    </location>
</feature>
<name>D3FXF7_ALKPO</name>
<dbReference type="Gene3D" id="1.10.287.130">
    <property type="match status" value="1"/>
</dbReference>
<dbReference type="CDD" id="cd00082">
    <property type="entry name" value="HisKA"/>
    <property type="match status" value="1"/>
</dbReference>
<dbReference type="PROSITE" id="PS50109">
    <property type="entry name" value="HIS_KIN"/>
    <property type="match status" value="1"/>
</dbReference>
<dbReference type="PRINTS" id="PR00344">
    <property type="entry name" value="BCTRLSENSOR"/>
</dbReference>
<keyword evidence="7" id="KW-0547">Nucleotide-binding</keyword>
<dbReference type="InterPro" id="IPR004358">
    <property type="entry name" value="Sig_transdc_His_kin-like_C"/>
</dbReference>
<evidence type="ECO:0000256" key="4">
    <source>
        <dbReference type="ARBA" id="ARBA00022475"/>
    </source>
</evidence>
<accession>D3FXF7</accession>
<evidence type="ECO:0000259" key="12">
    <source>
        <dbReference type="PROSITE" id="PS50109"/>
    </source>
</evidence>
<dbReference type="InterPro" id="IPR003018">
    <property type="entry name" value="GAF"/>
</dbReference>
<keyword evidence="10" id="KW-0902">Two-component regulatory system</keyword>
<dbReference type="Gene3D" id="3.30.450.40">
    <property type="match status" value="1"/>
</dbReference>
<dbReference type="AlphaFoldDB" id="D3FXF7"/>
<evidence type="ECO:0000256" key="11">
    <source>
        <dbReference type="ARBA" id="ARBA00023136"/>
    </source>
</evidence>
<evidence type="ECO:0000256" key="7">
    <source>
        <dbReference type="ARBA" id="ARBA00022741"/>
    </source>
</evidence>
<dbReference type="InterPro" id="IPR003661">
    <property type="entry name" value="HisK_dim/P_dom"/>
</dbReference>
<comment type="subcellular location">
    <subcellularLocation>
        <location evidence="2">Cell membrane</location>
    </subcellularLocation>
</comment>
<gene>
    <name evidence="13" type="ordered locus">BpOF4_13085</name>
</gene>
<dbReference type="InterPro" id="IPR005467">
    <property type="entry name" value="His_kinase_dom"/>
</dbReference>